<name>A0A4Y7TI31_COPMI</name>
<accession>A0A4Y7TI31</accession>
<proteinExistence type="predicted"/>
<dbReference type="Proteomes" id="UP000298030">
    <property type="component" value="Unassembled WGS sequence"/>
</dbReference>
<gene>
    <name evidence="1" type="ORF">FA13DRAFT_1789997</name>
</gene>
<organism evidence="1 2">
    <name type="scientific">Coprinellus micaceus</name>
    <name type="common">Glistening ink-cap mushroom</name>
    <name type="synonym">Coprinus micaceus</name>
    <dbReference type="NCBI Taxonomy" id="71717"/>
    <lineage>
        <taxon>Eukaryota</taxon>
        <taxon>Fungi</taxon>
        <taxon>Dikarya</taxon>
        <taxon>Basidiomycota</taxon>
        <taxon>Agaricomycotina</taxon>
        <taxon>Agaricomycetes</taxon>
        <taxon>Agaricomycetidae</taxon>
        <taxon>Agaricales</taxon>
        <taxon>Agaricineae</taxon>
        <taxon>Psathyrellaceae</taxon>
        <taxon>Coprinellus</taxon>
    </lineage>
</organism>
<reference evidence="1 2" key="1">
    <citation type="journal article" date="2019" name="Nat. Ecol. Evol.">
        <title>Megaphylogeny resolves global patterns of mushroom evolution.</title>
        <authorList>
            <person name="Varga T."/>
            <person name="Krizsan K."/>
            <person name="Foldi C."/>
            <person name="Dima B."/>
            <person name="Sanchez-Garcia M."/>
            <person name="Sanchez-Ramirez S."/>
            <person name="Szollosi G.J."/>
            <person name="Szarkandi J.G."/>
            <person name="Papp V."/>
            <person name="Albert L."/>
            <person name="Andreopoulos W."/>
            <person name="Angelini C."/>
            <person name="Antonin V."/>
            <person name="Barry K.W."/>
            <person name="Bougher N.L."/>
            <person name="Buchanan P."/>
            <person name="Buyck B."/>
            <person name="Bense V."/>
            <person name="Catcheside P."/>
            <person name="Chovatia M."/>
            <person name="Cooper J."/>
            <person name="Damon W."/>
            <person name="Desjardin D."/>
            <person name="Finy P."/>
            <person name="Geml J."/>
            <person name="Haridas S."/>
            <person name="Hughes K."/>
            <person name="Justo A."/>
            <person name="Karasinski D."/>
            <person name="Kautmanova I."/>
            <person name="Kiss B."/>
            <person name="Kocsube S."/>
            <person name="Kotiranta H."/>
            <person name="LaButti K.M."/>
            <person name="Lechner B.E."/>
            <person name="Liimatainen K."/>
            <person name="Lipzen A."/>
            <person name="Lukacs Z."/>
            <person name="Mihaltcheva S."/>
            <person name="Morgado L.N."/>
            <person name="Niskanen T."/>
            <person name="Noordeloos M.E."/>
            <person name="Ohm R.A."/>
            <person name="Ortiz-Santana B."/>
            <person name="Ovrebo C."/>
            <person name="Racz N."/>
            <person name="Riley R."/>
            <person name="Savchenko A."/>
            <person name="Shiryaev A."/>
            <person name="Soop K."/>
            <person name="Spirin V."/>
            <person name="Szebenyi C."/>
            <person name="Tomsovsky M."/>
            <person name="Tulloss R.E."/>
            <person name="Uehling J."/>
            <person name="Grigoriev I.V."/>
            <person name="Vagvolgyi C."/>
            <person name="Papp T."/>
            <person name="Martin F.M."/>
            <person name="Miettinen O."/>
            <person name="Hibbett D.S."/>
            <person name="Nagy L.G."/>
        </authorList>
    </citation>
    <scope>NUCLEOTIDE SEQUENCE [LARGE SCALE GENOMIC DNA]</scope>
    <source>
        <strain evidence="1 2">FP101781</strain>
    </source>
</reference>
<comment type="caution">
    <text evidence="1">The sequence shown here is derived from an EMBL/GenBank/DDBJ whole genome shotgun (WGS) entry which is preliminary data.</text>
</comment>
<dbReference type="EMBL" id="QPFP01000012">
    <property type="protein sequence ID" value="TEB33588.1"/>
    <property type="molecule type" value="Genomic_DNA"/>
</dbReference>
<sequence>MPARPSQRSSSSNHADWLQGHHKTVKPEESDPYDVFIVETQPVFAVKDRKYSVTVSVPSGPVVLMFDLAFQSAKDLSVIAYVTVPLLPTIKLGQAEGNVDKGIGLDVNEPGICEGRLQFYNEDEGPNKYVMVERQLTILGKEFNDDIQLVINPKQTYFA</sequence>
<dbReference type="OrthoDB" id="3011999at2759"/>
<keyword evidence="2" id="KW-1185">Reference proteome</keyword>
<dbReference type="AlphaFoldDB" id="A0A4Y7TI31"/>
<evidence type="ECO:0000313" key="1">
    <source>
        <dbReference type="EMBL" id="TEB33588.1"/>
    </source>
</evidence>
<protein>
    <submittedName>
        <fullName evidence="1">Uncharacterized protein</fullName>
    </submittedName>
</protein>
<evidence type="ECO:0000313" key="2">
    <source>
        <dbReference type="Proteomes" id="UP000298030"/>
    </source>
</evidence>